<name>A0ABT4FGN8_9BACL</name>
<dbReference type="Proteomes" id="UP001527202">
    <property type="component" value="Unassembled WGS sequence"/>
</dbReference>
<comment type="caution">
    <text evidence="1">The sequence shown here is derived from an EMBL/GenBank/DDBJ whole genome shotgun (WGS) entry which is preliminary data.</text>
</comment>
<protein>
    <recommendedName>
        <fullName evidence="3">GNAT family N-acetyltransferase</fullName>
    </recommendedName>
</protein>
<dbReference type="EMBL" id="JAMDMJ010000023">
    <property type="protein sequence ID" value="MCY9597676.1"/>
    <property type="molecule type" value="Genomic_DNA"/>
</dbReference>
<keyword evidence="2" id="KW-1185">Reference proteome</keyword>
<proteinExistence type="predicted"/>
<dbReference type="SUPFAM" id="SSF55729">
    <property type="entry name" value="Acyl-CoA N-acyltransferases (Nat)"/>
    <property type="match status" value="1"/>
</dbReference>
<dbReference type="GeneID" id="95375854"/>
<accession>A0ABT4FGN8</accession>
<organism evidence="1 2">
    <name type="scientific">Paenibacillus chitinolyticus</name>
    <dbReference type="NCBI Taxonomy" id="79263"/>
    <lineage>
        <taxon>Bacteria</taxon>
        <taxon>Bacillati</taxon>
        <taxon>Bacillota</taxon>
        <taxon>Bacilli</taxon>
        <taxon>Bacillales</taxon>
        <taxon>Paenibacillaceae</taxon>
        <taxon>Paenibacillus</taxon>
    </lineage>
</organism>
<evidence type="ECO:0000313" key="2">
    <source>
        <dbReference type="Proteomes" id="UP001527202"/>
    </source>
</evidence>
<evidence type="ECO:0008006" key="3">
    <source>
        <dbReference type="Google" id="ProtNLM"/>
    </source>
</evidence>
<evidence type="ECO:0000313" key="1">
    <source>
        <dbReference type="EMBL" id="MCY9597676.1"/>
    </source>
</evidence>
<gene>
    <name evidence="1" type="ORF">M5X16_18085</name>
</gene>
<dbReference type="RefSeq" id="WP_241688859.1">
    <property type="nucleotide sequence ID" value="NZ_CP026520.1"/>
</dbReference>
<sequence length="77" mass="8842">MNETAIIRLIRHDELDGLLELYRQLHTEDSVIPPSEDLNHQWNEMFHNPKMKFVVTEDGGKLAAVWGISGTDRPEVS</sequence>
<reference evidence="1 2" key="1">
    <citation type="submission" date="2022-05" db="EMBL/GenBank/DDBJ databases">
        <title>Genome Sequencing of Bee-Associated Microbes.</title>
        <authorList>
            <person name="Dunlap C."/>
        </authorList>
    </citation>
    <scope>NUCLEOTIDE SEQUENCE [LARGE SCALE GENOMIC DNA]</scope>
    <source>
        <strain evidence="1 2">NRRL B-23120</strain>
    </source>
</reference>
<dbReference type="Gene3D" id="3.40.630.30">
    <property type="match status" value="1"/>
</dbReference>
<dbReference type="InterPro" id="IPR016181">
    <property type="entry name" value="Acyl_CoA_acyltransferase"/>
</dbReference>